<proteinExistence type="predicted"/>
<dbReference type="Proteomes" id="UP000199373">
    <property type="component" value="Unassembled WGS sequence"/>
</dbReference>
<organism evidence="1 2">
    <name type="scientific">Prevotella aff. ruminicola Tc2-24</name>
    <dbReference type="NCBI Taxonomy" id="81582"/>
    <lineage>
        <taxon>Bacteria</taxon>
        <taxon>Pseudomonadati</taxon>
        <taxon>Bacteroidota</taxon>
        <taxon>Bacteroidia</taxon>
        <taxon>Bacteroidales</taxon>
        <taxon>Prevotellaceae</taxon>
        <taxon>Prevotella</taxon>
    </lineage>
</organism>
<dbReference type="AlphaFoldDB" id="A0A1I0NSN1"/>
<evidence type="ECO:0000313" key="1">
    <source>
        <dbReference type="EMBL" id="SEW04632.1"/>
    </source>
</evidence>
<evidence type="ECO:0000313" key="2">
    <source>
        <dbReference type="Proteomes" id="UP000199373"/>
    </source>
</evidence>
<reference evidence="1 2" key="1">
    <citation type="submission" date="2016-10" db="EMBL/GenBank/DDBJ databases">
        <authorList>
            <person name="de Groot N.N."/>
        </authorList>
    </citation>
    <scope>NUCLEOTIDE SEQUENCE [LARGE SCALE GENOMIC DNA]</scope>
    <source>
        <strain evidence="1 2">TC2-24</strain>
    </source>
</reference>
<protein>
    <submittedName>
        <fullName evidence="1">Uncharacterized protein</fullName>
    </submittedName>
</protein>
<sequence length="319" mass="38038">MKHVFLDHNYDQGHILMKDLENQQDCIVIYRDRMHKSKLISSQYCHLLFGKLKNRTKALEKLIWKTFLRQHIDSDTQTIAMVTSWYTNTLLRLIKEMFPQAKLILLMRDTVMSNTQRNKEFKIEEAKRIFDLILSYDNIYDVPTYGLTYAPVYMSKSDDIPAVKCKYDISFIAEAKDRAGMVNGLYRKFAANNINSYLYLCHVRKSDRLNPSTIIYADKFMKRNKMLRKELEANCILEVLKGDAHSCTLRFWEAVMYNKKLYTNWKGVVNSPYYNPKYIKVFEKPDDIDLDFIRERLDVDYNYQRELSPIHLLNRIRQL</sequence>
<keyword evidence="2" id="KW-1185">Reference proteome</keyword>
<name>A0A1I0NSN1_9BACT</name>
<accession>A0A1I0NSN1</accession>
<dbReference type="RefSeq" id="WP_091915506.1">
    <property type="nucleotide sequence ID" value="NZ_FOIQ01000003.1"/>
</dbReference>
<dbReference type="EMBL" id="FOIQ01000003">
    <property type="protein sequence ID" value="SEW04632.1"/>
    <property type="molecule type" value="Genomic_DNA"/>
</dbReference>
<gene>
    <name evidence="1" type="ORF">SAMN04487850_1318</name>
</gene>